<feature type="transmembrane region" description="Helical" evidence="1">
    <location>
        <begin position="54"/>
        <end position="78"/>
    </location>
</feature>
<proteinExistence type="predicted"/>
<keyword evidence="1" id="KW-1133">Transmembrane helix</keyword>
<feature type="transmembrane region" description="Helical" evidence="1">
    <location>
        <begin position="110"/>
        <end position="131"/>
    </location>
</feature>
<gene>
    <name evidence="2" type="ORF">FA047_17545</name>
</gene>
<evidence type="ECO:0000313" key="2">
    <source>
        <dbReference type="EMBL" id="TKC04388.1"/>
    </source>
</evidence>
<dbReference type="AlphaFoldDB" id="A0A4U1CE37"/>
<accession>A0A4U1CE37</accession>
<keyword evidence="1" id="KW-0472">Membrane</keyword>
<keyword evidence="3" id="KW-1185">Reference proteome</keyword>
<evidence type="ECO:0000313" key="3">
    <source>
        <dbReference type="Proteomes" id="UP000307244"/>
    </source>
</evidence>
<keyword evidence="1" id="KW-0812">Transmembrane</keyword>
<protein>
    <submittedName>
        <fullName evidence="2">DoxX family protein</fullName>
    </submittedName>
</protein>
<feature type="transmembrane region" description="Helical" evidence="1">
    <location>
        <begin position="6"/>
        <end position="26"/>
    </location>
</feature>
<reference evidence="2 3" key="1">
    <citation type="submission" date="2019-04" db="EMBL/GenBank/DDBJ databases">
        <title>Pedobacter sp. RP-3-15 sp. nov., isolated from Arctic soil.</title>
        <authorList>
            <person name="Dahal R.H."/>
            <person name="Kim D.-U."/>
        </authorList>
    </citation>
    <scope>NUCLEOTIDE SEQUENCE [LARGE SCALE GENOMIC DNA]</scope>
    <source>
        <strain evidence="2 3">RP-3-15</strain>
    </source>
</reference>
<sequence length="134" mass="14767">MDYSLLIFIQIIIGLFFSILFLQSGLDKVLNYRDNKSYIDSVFEKTFLKSFSPLLFIGILLLETAAGILCSTGSIYYLLTQESIMLVIGLQLSVISLVCLFLGQRIAKDYAGAAGLVPYLILGVFGIYLFGQAG</sequence>
<comment type="caution">
    <text evidence="2">The sequence shown here is derived from an EMBL/GenBank/DDBJ whole genome shotgun (WGS) entry which is preliminary data.</text>
</comment>
<dbReference type="OrthoDB" id="957977at2"/>
<dbReference type="Proteomes" id="UP000307244">
    <property type="component" value="Unassembled WGS sequence"/>
</dbReference>
<name>A0A4U1CE37_9SPHI</name>
<evidence type="ECO:0000256" key="1">
    <source>
        <dbReference type="SAM" id="Phobius"/>
    </source>
</evidence>
<dbReference type="EMBL" id="SWBQ01000005">
    <property type="protein sequence ID" value="TKC04388.1"/>
    <property type="molecule type" value="Genomic_DNA"/>
</dbReference>
<organism evidence="2 3">
    <name type="scientific">Pedobacter frigoris</name>
    <dbReference type="NCBI Taxonomy" id="2571272"/>
    <lineage>
        <taxon>Bacteria</taxon>
        <taxon>Pseudomonadati</taxon>
        <taxon>Bacteroidota</taxon>
        <taxon>Sphingobacteriia</taxon>
        <taxon>Sphingobacteriales</taxon>
        <taxon>Sphingobacteriaceae</taxon>
        <taxon>Pedobacter</taxon>
    </lineage>
</organism>
<dbReference type="RefSeq" id="WP_136837381.1">
    <property type="nucleotide sequence ID" value="NZ_SWBQ01000005.1"/>
</dbReference>
<feature type="transmembrane region" description="Helical" evidence="1">
    <location>
        <begin position="84"/>
        <end position="103"/>
    </location>
</feature>